<dbReference type="Gene3D" id="3.40.50.150">
    <property type="entry name" value="Vaccinia Virus protein VP39"/>
    <property type="match status" value="1"/>
</dbReference>
<evidence type="ECO:0000313" key="7">
    <source>
        <dbReference type="Proteomes" id="UP000621386"/>
    </source>
</evidence>
<keyword evidence="2 6" id="KW-0489">Methyltransferase</keyword>
<dbReference type="Proteomes" id="UP000621386">
    <property type="component" value="Unassembled WGS sequence"/>
</dbReference>
<sequence>MADVQLSVVERQLGAVYDAMHAARAGTTIVGDLYGQAMGDLYPVEVDASSCSDWALLGSMVANLRMRPGQRLVDVGCGTGGVGLWLARALAVSVSGVDVSATALSLAIGRAGEFGLPVERVEFRVGSLGSTGLPAQFADGLVCVDALGHEKDRRRALEEIRRVLRPGARAVLTSGRSRVSPALPPWSEQAQGTGLILEAEEERPHEPVVWQRVYRSWVEHEAGLREQLGHAQVDSMLTEARTRGPELRNRVAVIVTLRRPEV</sequence>
<comment type="pathway">
    <text evidence="1">Lipid metabolism.</text>
</comment>
<evidence type="ECO:0000256" key="2">
    <source>
        <dbReference type="ARBA" id="ARBA00022603"/>
    </source>
</evidence>
<organism evidence="6 7">
    <name type="scientific">Streptomyces musisoli</name>
    <dbReference type="NCBI Taxonomy" id="2802280"/>
    <lineage>
        <taxon>Bacteria</taxon>
        <taxon>Bacillati</taxon>
        <taxon>Actinomycetota</taxon>
        <taxon>Actinomycetes</taxon>
        <taxon>Kitasatosporales</taxon>
        <taxon>Streptomycetaceae</taxon>
        <taxon>Streptomyces</taxon>
    </lineage>
</organism>
<gene>
    <name evidence="6" type="ORF">JK361_33365</name>
</gene>
<dbReference type="InterPro" id="IPR029063">
    <property type="entry name" value="SAM-dependent_MTases_sf"/>
</dbReference>
<keyword evidence="3" id="KW-0808">Transferase</keyword>
<dbReference type="GO" id="GO:0008168">
    <property type="term" value="F:methyltransferase activity"/>
    <property type="evidence" value="ECO:0007669"/>
    <property type="project" value="UniProtKB-KW"/>
</dbReference>
<dbReference type="RefSeq" id="WP_201825508.1">
    <property type="nucleotide sequence ID" value="NZ_JAERRH010000019.1"/>
</dbReference>
<dbReference type="CDD" id="cd02440">
    <property type="entry name" value="AdoMet_MTases"/>
    <property type="match status" value="1"/>
</dbReference>
<dbReference type="GO" id="GO:0032259">
    <property type="term" value="P:methylation"/>
    <property type="evidence" value="ECO:0007669"/>
    <property type="project" value="UniProtKB-KW"/>
</dbReference>
<dbReference type="SUPFAM" id="SSF53335">
    <property type="entry name" value="S-adenosyl-L-methionine-dependent methyltransferases"/>
    <property type="match status" value="1"/>
</dbReference>
<evidence type="ECO:0000256" key="3">
    <source>
        <dbReference type="ARBA" id="ARBA00022679"/>
    </source>
</evidence>
<dbReference type="EMBL" id="JAERRH010000019">
    <property type="protein sequence ID" value="MBL1109415.1"/>
    <property type="molecule type" value="Genomic_DNA"/>
</dbReference>
<comment type="pathway">
    <text evidence="4">Phospholipid metabolism.</text>
</comment>
<evidence type="ECO:0000313" key="6">
    <source>
        <dbReference type="EMBL" id="MBL1109415.1"/>
    </source>
</evidence>
<protein>
    <submittedName>
        <fullName evidence="6">Class I SAM-dependent methyltransferase</fullName>
    </submittedName>
</protein>
<name>A0ABS1PAL2_9ACTN</name>
<dbReference type="PANTHER" id="PTHR44307:SF2">
    <property type="entry name" value="PHOSPHOETHANOLAMINE METHYLTRANSFERASE ISOFORM X1"/>
    <property type="match status" value="1"/>
</dbReference>
<keyword evidence="7" id="KW-1185">Reference proteome</keyword>
<reference evidence="6 7" key="1">
    <citation type="submission" date="2021-01" db="EMBL/GenBank/DDBJ databases">
        <title>WGS of actinomycetes isolated from Thailand.</title>
        <authorList>
            <person name="Thawai C."/>
        </authorList>
    </citation>
    <scope>NUCLEOTIDE SEQUENCE [LARGE SCALE GENOMIC DNA]</scope>
    <source>
        <strain evidence="6 7">CH5-8</strain>
    </source>
</reference>
<evidence type="ECO:0000256" key="4">
    <source>
        <dbReference type="ARBA" id="ARBA00025707"/>
    </source>
</evidence>
<evidence type="ECO:0000259" key="5">
    <source>
        <dbReference type="Pfam" id="PF08241"/>
    </source>
</evidence>
<feature type="domain" description="Methyltransferase type 11" evidence="5">
    <location>
        <begin position="73"/>
        <end position="171"/>
    </location>
</feature>
<dbReference type="InterPro" id="IPR013216">
    <property type="entry name" value="Methyltransf_11"/>
</dbReference>
<dbReference type="Pfam" id="PF08241">
    <property type="entry name" value="Methyltransf_11"/>
    <property type="match status" value="1"/>
</dbReference>
<evidence type="ECO:0000256" key="1">
    <source>
        <dbReference type="ARBA" id="ARBA00005189"/>
    </source>
</evidence>
<comment type="caution">
    <text evidence="6">The sequence shown here is derived from an EMBL/GenBank/DDBJ whole genome shotgun (WGS) entry which is preliminary data.</text>
</comment>
<dbReference type="PANTHER" id="PTHR44307">
    <property type="entry name" value="PHOSPHOETHANOLAMINE METHYLTRANSFERASE"/>
    <property type="match status" value="1"/>
</dbReference>
<proteinExistence type="predicted"/>
<accession>A0ABS1PAL2</accession>